<proteinExistence type="predicted"/>
<protein>
    <submittedName>
        <fullName evidence="2">DUF2987 domain-containing protein</fullName>
    </submittedName>
</protein>
<dbReference type="EMBL" id="JAKIKU010000009">
    <property type="protein sequence ID" value="MCL1046885.1"/>
    <property type="molecule type" value="Genomic_DNA"/>
</dbReference>
<gene>
    <name evidence="2" type="ORF">L2737_16400</name>
</gene>
<evidence type="ECO:0000256" key="1">
    <source>
        <dbReference type="SAM" id="SignalP"/>
    </source>
</evidence>
<reference evidence="2 3" key="1">
    <citation type="submission" date="2022-01" db="EMBL/GenBank/DDBJ databases">
        <title>Whole genome-based taxonomy of the Shewanellaceae.</title>
        <authorList>
            <person name="Martin-Rodriguez A.J."/>
        </authorList>
    </citation>
    <scope>NUCLEOTIDE SEQUENCE [LARGE SCALE GENOMIC DNA]</scope>
    <source>
        <strain evidence="2 3">DSM 24955</strain>
    </source>
</reference>
<keyword evidence="3" id="KW-1185">Reference proteome</keyword>
<evidence type="ECO:0000313" key="2">
    <source>
        <dbReference type="EMBL" id="MCL1046885.1"/>
    </source>
</evidence>
<dbReference type="Pfam" id="PF11205">
    <property type="entry name" value="DUF2987"/>
    <property type="match status" value="1"/>
</dbReference>
<dbReference type="Proteomes" id="UP001202134">
    <property type="component" value="Unassembled WGS sequence"/>
</dbReference>
<feature type="signal peptide" evidence="1">
    <location>
        <begin position="1"/>
        <end position="21"/>
    </location>
</feature>
<feature type="chain" id="PRO_5046116744" evidence="1">
    <location>
        <begin position="22"/>
        <end position="210"/>
    </location>
</feature>
<accession>A0ABT0KSQ4</accession>
<comment type="caution">
    <text evidence="2">The sequence shown here is derived from an EMBL/GenBank/DDBJ whole genome shotgun (WGS) entry which is preliminary data.</text>
</comment>
<dbReference type="RefSeq" id="WP_229368684.1">
    <property type="nucleotide sequence ID" value="NZ_JAKIKU010000009.1"/>
</dbReference>
<dbReference type="InterPro" id="IPR021370">
    <property type="entry name" value="DUF2987"/>
</dbReference>
<name>A0ABT0KSQ4_9GAMM</name>
<keyword evidence="1" id="KW-0732">Signal</keyword>
<organism evidence="2 3">
    <name type="scientific">Shewanella electrodiphila</name>
    <dbReference type="NCBI Taxonomy" id="934143"/>
    <lineage>
        <taxon>Bacteria</taxon>
        <taxon>Pseudomonadati</taxon>
        <taxon>Pseudomonadota</taxon>
        <taxon>Gammaproteobacteria</taxon>
        <taxon>Alteromonadales</taxon>
        <taxon>Shewanellaceae</taxon>
        <taxon>Shewanella</taxon>
    </lineage>
</organism>
<evidence type="ECO:0000313" key="3">
    <source>
        <dbReference type="Proteomes" id="UP001202134"/>
    </source>
</evidence>
<sequence length="210" mass="23442">MKLVKIPMLVAFVLLSPTSIADSVSIPYAGFYERLKQVNKHNYQLVEIAFSVPKNDNCKMLSGNITTEKDEFPLTYDKHQRLYLPFDAQLKSDRGLLNIEVEGDSSLCGVAMQVRAKSTQQEYVQAELMAVKDDMDALLDGQQGFPMKYFRKPITGLTFSFSDSDLPVIATIDGKAQSISNQLQLTSEQLANLKALSFNAMPFVVSPYVI</sequence>